<dbReference type="AlphaFoldDB" id="A0A3B0SLI6"/>
<evidence type="ECO:0000313" key="2">
    <source>
        <dbReference type="EMBL" id="VAW07121.1"/>
    </source>
</evidence>
<keyword evidence="1" id="KW-0472">Membrane</keyword>
<reference evidence="2" key="1">
    <citation type="submission" date="2018-06" db="EMBL/GenBank/DDBJ databases">
        <authorList>
            <person name="Zhirakovskaya E."/>
        </authorList>
    </citation>
    <scope>NUCLEOTIDE SEQUENCE</scope>
</reference>
<evidence type="ECO:0008006" key="3">
    <source>
        <dbReference type="Google" id="ProtNLM"/>
    </source>
</evidence>
<dbReference type="InterPro" id="IPR021109">
    <property type="entry name" value="Peptidase_aspartic_dom_sf"/>
</dbReference>
<proteinExistence type="predicted"/>
<dbReference type="EMBL" id="UOEH01000560">
    <property type="protein sequence ID" value="VAW07121.1"/>
    <property type="molecule type" value="Genomic_DNA"/>
</dbReference>
<feature type="transmembrane region" description="Helical" evidence="1">
    <location>
        <begin position="6"/>
        <end position="22"/>
    </location>
</feature>
<sequence length="170" mass="18634">MRTEIIAAGVMVASAILGVRYLDRASSEPQTRTLASMTTPAPTNNRWAREVRIAASRDHQFYVNAEVNRRSAKFLVDTGASYVALRDSDAREAGIYTSHADYNYPVRTANGETNAAFVTLDEIEINGIRVEGVKAFILPDNQLAVNLLGMSFLSRIESVEARAGELVLRG</sequence>
<dbReference type="InterPro" id="IPR001969">
    <property type="entry name" value="Aspartic_peptidase_AS"/>
</dbReference>
<dbReference type="GO" id="GO:0004190">
    <property type="term" value="F:aspartic-type endopeptidase activity"/>
    <property type="evidence" value="ECO:0007669"/>
    <property type="project" value="InterPro"/>
</dbReference>
<dbReference type="InterPro" id="IPR034122">
    <property type="entry name" value="Retropepsin-like_bacterial"/>
</dbReference>
<dbReference type="InterPro" id="IPR011969">
    <property type="entry name" value="Clan_AA_Asp_peptidase_C"/>
</dbReference>
<dbReference type="GO" id="GO:0006508">
    <property type="term" value="P:proteolysis"/>
    <property type="evidence" value="ECO:0007669"/>
    <property type="project" value="InterPro"/>
</dbReference>
<gene>
    <name evidence="2" type="ORF">MNBD_ALPHA05-386</name>
</gene>
<keyword evidence="1" id="KW-0812">Transmembrane</keyword>
<keyword evidence="1" id="KW-1133">Transmembrane helix</keyword>
<evidence type="ECO:0000256" key="1">
    <source>
        <dbReference type="SAM" id="Phobius"/>
    </source>
</evidence>
<organism evidence="2">
    <name type="scientific">hydrothermal vent metagenome</name>
    <dbReference type="NCBI Taxonomy" id="652676"/>
    <lineage>
        <taxon>unclassified sequences</taxon>
        <taxon>metagenomes</taxon>
        <taxon>ecological metagenomes</taxon>
    </lineage>
</organism>
<name>A0A3B0SLI6_9ZZZZ</name>
<dbReference type="SUPFAM" id="SSF50630">
    <property type="entry name" value="Acid proteases"/>
    <property type="match status" value="1"/>
</dbReference>
<dbReference type="NCBIfam" id="TIGR02281">
    <property type="entry name" value="clan_AA_DTGA"/>
    <property type="match status" value="1"/>
</dbReference>
<protein>
    <recommendedName>
        <fullName evidence="3">TIGR02281 family clan AA aspartic protease</fullName>
    </recommendedName>
</protein>
<dbReference type="CDD" id="cd05483">
    <property type="entry name" value="retropepsin_like_bacteria"/>
    <property type="match status" value="1"/>
</dbReference>
<accession>A0A3B0SLI6</accession>
<dbReference type="Pfam" id="PF13975">
    <property type="entry name" value="gag-asp_proteas"/>
    <property type="match status" value="1"/>
</dbReference>
<dbReference type="PROSITE" id="PS00141">
    <property type="entry name" value="ASP_PROTEASE"/>
    <property type="match status" value="1"/>
</dbReference>
<dbReference type="Gene3D" id="2.40.70.10">
    <property type="entry name" value="Acid Proteases"/>
    <property type="match status" value="1"/>
</dbReference>